<dbReference type="EMBL" id="CAFAAV010000235">
    <property type="protein sequence ID" value="CAB4833745.1"/>
    <property type="molecule type" value="Genomic_DNA"/>
</dbReference>
<keyword evidence="8" id="KW-0456">Lyase</keyword>
<dbReference type="EC" id="4.1.1.5" evidence="4"/>
<dbReference type="PANTHER" id="PTHR35524:SF1">
    <property type="entry name" value="ALPHA-ACETOLACTATE DECARBOXYLASE"/>
    <property type="match status" value="1"/>
</dbReference>
<dbReference type="UniPathway" id="UPA00626">
    <property type="reaction ID" value="UER00678"/>
</dbReference>
<comment type="pathway">
    <text evidence="2">Polyol metabolism; (R,R)-butane-2,3-diol biosynthesis; (R,R)-butane-2,3-diol from pyruvate: step 2/3.</text>
</comment>
<dbReference type="EMBL" id="CAFBIY010000073">
    <property type="protein sequence ID" value="CAB4851161.1"/>
    <property type="molecule type" value="Genomic_DNA"/>
</dbReference>
<dbReference type="GO" id="GO:0047605">
    <property type="term" value="F:acetolactate decarboxylase activity"/>
    <property type="evidence" value="ECO:0007669"/>
    <property type="project" value="UniProtKB-EC"/>
</dbReference>
<dbReference type="PANTHER" id="PTHR35524">
    <property type="entry name" value="ALPHA-ACETOLACTATE DECARBOXYLASE"/>
    <property type="match status" value="1"/>
</dbReference>
<dbReference type="Gene3D" id="3.30.1330.80">
    <property type="entry name" value="Hypothetical protein, similar to alpha- acetolactate decarboxylase, domain 2"/>
    <property type="match status" value="2"/>
</dbReference>
<dbReference type="EMBL" id="CAFBOL010000022">
    <property type="protein sequence ID" value="CAB4985722.1"/>
    <property type="molecule type" value="Genomic_DNA"/>
</dbReference>
<comment type="similarity">
    <text evidence="3">Belongs to the alpha-acetolactate decarboxylase family.</text>
</comment>
<evidence type="ECO:0000313" key="13">
    <source>
        <dbReference type="EMBL" id="CAB4953211.1"/>
    </source>
</evidence>
<dbReference type="InterPro" id="IPR005128">
    <property type="entry name" value="Acetolactate_a_deCO2ase"/>
</dbReference>
<comment type="catalytic activity">
    <reaction evidence="1">
        <text>(2S)-2-acetolactate + H(+) = (R)-acetoin + CO2</text>
        <dbReference type="Rhea" id="RHEA:21580"/>
        <dbReference type="ChEBI" id="CHEBI:15378"/>
        <dbReference type="ChEBI" id="CHEBI:15686"/>
        <dbReference type="ChEBI" id="CHEBI:16526"/>
        <dbReference type="ChEBI" id="CHEBI:58476"/>
        <dbReference type="EC" id="4.1.1.5"/>
    </reaction>
</comment>
<evidence type="ECO:0000256" key="5">
    <source>
        <dbReference type="ARBA" id="ARBA00020164"/>
    </source>
</evidence>
<evidence type="ECO:0000313" key="12">
    <source>
        <dbReference type="EMBL" id="CAB4851161.1"/>
    </source>
</evidence>
<evidence type="ECO:0000256" key="6">
    <source>
        <dbReference type="ARBA" id="ARBA00022793"/>
    </source>
</evidence>
<evidence type="ECO:0000256" key="4">
    <source>
        <dbReference type="ARBA" id="ARBA00013204"/>
    </source>
</evidence>
<dbReference type="EMBL" id="CAESGF010000015">
    <property type="protein sequence ID" value="CAB4364549.1"/>
    <property type="molecule type" value="Genomic_DNA"/>
</dbReference>
<evidence type="ECO:0000313" key="10">
    <source>
        <dbReference type="EMBL" id="CAB4734502.1"/>
    </source>
</evidence>
<dbReference type="SUPFAM" id="SSF117856">
    <property type="entry name" value="AF0104/ALDC/Ptd012-like"/>
    <property type="match status" value="1"/>
</dbReference>
<dbReference type="EMBL" id="CAEZYF010000016">
    <property type="protein sequence ID" value="CAB4734502.1"/>
    <property type="molecule type" value="Genomic_DNA"/>
</dbReference>
<evidence type="ECO:0000313" key="11">
    <source>
        <dbReference type="EMBL" id="CAB4833745.1"/>
    </source>
</evidence>
<accession>A0A6J6SI44</accession>
<gene>
    <name evidence="10" type="ORF">UFOPK2656_02377</name>
    <name evidence="11" type="ORF">UFOPK3099_02403</name>
    <name evidence="12" type="ORF">UFOPK3267_01423</name>
    <name evidence="13" type="ORF">UFOPK3651_02996</name>
    <name evidence="14" type="ORF">UFOPK3931_01124</name>
    <name evidence="9" type="ORF">UFOPK4189_02308</name>
</gene>
<evidence type="ECO:0000313" key="14">
    <source>
        <dbReference type="EMBL" id="CAB4985722.1"/>
    </source>
</evidence>
<evidence type="ECO:0000256" key="2">
    <source>
        <dbReference type="ARBA" id="ARBA00005170"/>
    </source>
</evidence>
<evidence type="ECO:0000313" key="9">
    <source>
        <dbReference type="EMBL" id="CAB4364549.1"/>
    </source>
</evidence>
<dbReference type="EMBL" id="CAFBMT010000026">
    <property type="protein sequence ID" value="CAB4953211.1"/>
    <property type="molecule type" value="Genomic_DNA"/>
</dbReference>
<dbReference type="GO" id="GO:0045151">
    <property type="term" value="P:acetoin biosynthetic process"/>
    <property type="evidence" value="ECO:0007669"/>
    <property type="project" value="UniProtKB-KW"/>
</dbReference>
<protein>
    <recommendedName>
        <fullName evidence="5">Alpha-acetolactate decarboxylase</fullName>
        <ecNumber evidence="4">4.1.1.5</ecNumber>
    </recommendedName>
</protein>
<evidence type="ECO:0000256" key="1">
    <source>
        <dbReference type="ARBA" id="ARBA00001784"/>
    </source>
</evidence>
<sequence>MGMDPALAAAVTMQRRRGTAGACSADDAVFQLALAHVLLDGGYDAVSTLAEVMPAGDHGLGTLDRLDGELVIVDGVPWQVDHTGTANIVPLDARIPFVVLTTMESPVRVRLRDLDLAQVAAEIEHIVQSSDGDGVVAVRLEGDFSRVLVRSMPAQSPPYRPFAEVCATEEVRFEYNDFEGVFVGFRFPDLGSSEIIAGLHLHGVDDARTTGGHNHELTVRDAELSVSVTRSIALALPDRSMIELLEMPAELREAQRVIVRRGAMTVAGLAAALGVDSAEAESRARWLADRGFCEELSDGVGGLGGEPRWRVTMRVRGERIPARAAALLADL</sequence>
<reference evidence="10" key="1">
    <citation type="submission" date="2020-05" db="EMBL/GenBank/DDBJ databases">
        <authorList>
            <person name="Chiriac C."/>
            <person name="Salcher M."/>
            <person name="Ghai R."/>
            <person name="Kavagutti S V."/>
        </authorList>
    </citation>
    <scope>NUCLEOTIDE SEQUENCE</scope>
</reference>
<keyword evidence="7" id="KW-0005">Acetoin biosynthesis</keyword>
<evidence type="ECO:0000256" key="7">
    <source>
        <dbReference type="ARBA" id="ARBA00023061"/>
    </source>
</evidence>
<proteinExistence type="inferred from homology"/>
<keyword evidence="6" id="KW-0210">Decarboxylase</keyword>
<organism evidence="10">
    <name type="scientific">freshwater metagenome</name>
    <dbReference type="NCBI Taxonomy" id="449393"/>
    <lineage>
        <taxon>unclassified sequences</taxon>
        <taxon>metagenomes</taxon>
        <taxon>ecological metagenomes</taxon>
    </lineage>
</organism>
<dbReference type="AlphaFoldDB" id="A0A6J6SI44"/>
<dbReference type="CDD" id="cd17299">
    <property type="entry name" value="acetolactate_decarboxylase"/>
    <property type="match status" value="1"/>
</dbReference>
<evidence type="ECO:0000256" key="8">
    <source>
        <dbReference type="ARBA" id="ARBA00023239"/>
    </source>
</evidence>
<name>A0A6J6SI44_9ZZZZ</name>
<evidence type="ECO:0000256" key="3">
    <source>
        <dbReference type="ARBA" id="ARBA00007106"/>
    </source>
</evidence>
<dbReference type="Pfam" id="PF03306">
    <property type="entry name" value="AAL_decarboxy"/>
    <property type="match status" value="1"/>
</dbReference>